<dbReference type="EC" id="3.5.1.-" evidence="6"/>
<dbReference type="Gene3D" id="3.20.20.370">
    <property type="entry name" value="Glycoside hydrolase/deacetylase"/>
    <property type="match status" value="1"/>
</dbReference>
<comment type="function">
    <text evidence="6">Probably catalyzes the deacetylation of acetylated carbohydrates an important step in the degradation of oligosaccharides.</text>
</comment>
<keyword evidence="5 6" id="KW-0119">Carbohydrate metabolism</keyword>
<dbReference type="InterPro" id="IPR006879">
    <property type="entry name" value="YdjC-like"/>
</dbReference>
<evidence type="ECO:0000313" key="8">
    <source>
        <dbReference type="Proteomes" id="UP000323393"/>
    </source>
</evidence>
<dbReference type="Pfam" id="PF04794">
    <property type="entry name" value="YdjC"/>
    <property type="match status" value="1"/>
</dbReference>
<organism evidence="7 8">
    <name type="scientific">Sutcliffiella horikoshii</name>
    <dbReference type="NCBI Taxonomy" id="79883"/>
    <lineage>
        <taxon>Bacteria</taxon>
        <taxon>Bacillati</taxon>
        <taxon>Bacillota</taxon>
        <taxon>Bacilli</taxon>
        <taxon>Bacillales</taxon>
        <taxon>Bacillaceae</taxon>
        <taxon>Sutcliffiella</taxon>
    </lineage>
</organism>
<dbReference type="GO" id="GO:0000272">
    <property type="term" value="P:polysaccharide catabolic process"/>
    <property type="evidence" value="ECO:0007669"/>
    <property type="project" value="InterPro"/>
</dbReference>
<feature type="binding site" evidence="6">
    <location>
        <position position="60"/>
    </location>
    <ligand>
        <name>Mg(2+)</name>
        <dbReference type="ChEBI" id="CHEBI:18420"/>
    </ligand>
</feature>
<dbReference type="RefSeq" id="WP_148966154.1">
    <property type="nucleotide sequence ID" value="NZ_VTEU01000004.1"/>
</dbReference>
<comment type="similarity">
    <text evidence="6">Belongs to the YdjC deacetylase family.</text>
</comment>
<dbReference type="Proteomes" id="UP000323393">
    <property type="component" value="Unassembled WGS sequence"/>
</dbReference>
<evidence type="ECO:0000256" key="6">
    <source>
        <dbReference type="HAMAP-Rule" id="MF_01246"/>
    </source>
</evidence>
<accession>A0AA95B5V3</accession>
<evidence type="ECO:0000256" key="1">
    <source>
        <dbReference type="ARBA" id="ARBA00001946"/>
    </source>
</evidence>
<dbReference type="PANTHER" id="PTHR31609:SF1">
    <property type="entry name" value="CARBOHYDRATE DEACETYLASE"/>
    <property type="match status" value="1"/>
</dbReference>
<evidence type="ECO:0000256" key="5">
    <source>
        <dbReference type="ARBA" id="ARBA00023277"/>
    </source>
</evidence>
<dbReference type="CDD" id="cd10803">
    <property type="entry name" value="YdjC_EF3048_like"/>
    <property type="match status" value="1"/>
</dbReference>
<name>A0AA95B5V3_9BACI</name>
<dbReference type="SUPFAM" id="SSF88713">
    <property type="entry name" value="Glycoside hydrolase/deacetylase"/>
    <property type="match status" value="1"/>
</dbReference>
<dbReference type="PANTHER" id="PTHR31609">
    <property type="entry name" value="YDJC DEACETYLASE FAMILY MEMBER"/>
    <property type="match status" value="1"/>
</dbReference>
<evidence type="ECO:0000256" key="3">
    <source>
        <dbReference type="ARBA" id="ARBA00022801"/>
    </source>
</evidence>
<reference evidence="7 8" key="1">
    <citation type="submission" date="2019-08" db="EMBL/GenBank/DDBJ databases">
        <title>Bacillus genomes from the desert of Cuatro Cienegas, Coahuila.</title>
        <authorList>
            <person name="Olmedo-Alvarez G."/>
        </authorList>
    </citation>
    <scope>NUCLEOTIDE SEQUENCE [LARGE SCALE GENOMIC DNA]</scope>
    <source>
        <strain evidence="7 8">CH88_3T</strain>
    </source>
</reference>
<keyword evidence="3 6" id="KW-0378">Hydrolase</keyword>
<dbReference type="NCBIfam" id="NF002559">
    <property type="entry name" value="PRK02134.1"/>
    <property type="match status" value="1"/>
</dbReference>
<dbReference type="InterPro" id="IPR022948">
    <property type="entry name" value="COD_ChbG_bac"/>
</dbReference>
<proteinExistence type="inferred from homology"/>
<sequence>MIRLTVNADDFGLCRGVNYGILDSHLYGIVTSTTLMMNMPGTEHAIGLAKTHPTLRVGIHLVLTGGYPVSQNVPSLVDEKGSFLRLSAVTNSKGELPWKLEEVEREWHAQINKFLASGLYPTHLDSHHHVHTWPQLLPVIQRLSSYYDLPVRTNGLFTLPKIKPFTDICLLDFYGDSIQPNYFERLPQYVADETTVEVMCHPAYVDSILLQNSSYHVQRVKELEILINSEIPNGVVLI</sequence>
<dbReference type="GO" id="GO:0016811">
    <property type="term" value="F:hydrolase activity, acting on carbon-nitrogen (but not peptide) bonds, in linear amides"/>
    <property type="evidence" value="ECO:0007669"/>
    <property type="project" value="UniProtKB-UniRule"/>
</dbReference>
<comment type="caution">
    <text evidence="7">The sequence shown here is derived from an EMBL/GenBank/DDBJ whole genome shotgun (WGS) entry which is preliminary data.</text>
</comment>
<feature type="binding site" evidence="6">
    <location>
        <position position="127"/>
    </location>
    <ligand>
        <name>Mg(2+)</name>
        <dbReference type="ChEBI" id="CHEBI:18420"/>
    </ligand>
</feature>
<evidence type="ECO:0000256" key="2">
    <source>
        <dbReference type="ARBA" id="ARBA00022723"/>
    </source>
</evidence>
<keyword evidence="4 6" id="KW-0460">Magnesium</keyword>
<protein>
    <recommendedName>
        <fullName evidence="6">Carbohydrate deacetylase</fullName>
        <ecNumber evidence="6">3.5.1.-</ecNumber>
    </recommendedName>
</protein>
<comment type="subunit">
    <text evidence="6">Homodimer.</text>
</comment>
<dbReference type="EMBL" id="VTEU01000004">
    <property type="protein sequence ID" value="TYS58675.1"/>
    <property type="molecule type" value="Genomic_DNA"/>
</dbReference>
<dbReference type="AlphaFoldDB" id="A0AA95B5V3"/>
<dbReference type="InterPro" id="IPR011330">
    <property type="entry name" value="Glyco_hydro/deAcase_b/a-brl"/>
</dbReference>
<keyword evidence="2 6" id="KW-0479">Metal-binding</keyword>
<dbReference type="HAMAP" id="MF_01246">
    <property type="entry name" value="COD"/>
    <property type="match status" value="1"/>
</dbReference>
<evidence type="ECO:0000256" key="4">
    <source>
        <dbReference type="ARBA" id="ARBA00022842"/>
    </source>
</evidence>
<gene>
    <name evidence="7" type="primary">chbG</name>
    <name evidence="7" type="ORF">FZC74_12815</name>
</gene>
<dbReference type="GO" id="GO:0019213">
    <property type="term" value="F:deacetylase activity"/>
    <property type="evidence" value="ECO:0007669"/>
    <property type="project" value="TreeGrafter"/>
</dbReference>
<comment type="cofactor">
    <cofactor evidence="1 6">
        <name>Mg(2+)</name>
        <dbReference type="ChEBI" id="CHEBI:18420"/>
    </cofactor>
</comment>
<evidence type="ECO:0000313" key="7">
    <source>
        <dbReference type="EMBL" id="TYS58675.1"/>
    </source>
</evidence>
<dbReference type="GO" id="GO:0046872">
    <property type="term" value="F:metal ion binding"/>
    <property type="evidence" value="ECO:0007669"/>
    <property type="project" value="UniProtKB-KW"/>
</dbReference>